<dbReference type="GO" id="GO:0045596">
    <property type="term" value="P:negative regulation of cell differentiation"/>
    <property type="evidence" value="ECO:0007669"/>
    <property type="project" value="InterPro"/>
</dbReference>
<dbReference type="GO" id="GO:0009953">
    <property type="term" value="P:dorsal/ventral pattern formation"/>
    <property type="evidence" value="ECO:0007669"/>
    <property type="project" value="TreeGrafter"/>
</dbReference>
<evidence type="ECO:0000256" key="3">
    <source>
        <dbReference type="ARBA" id="ARBA00022473"/>
    </source>
</evidence>
<dbReference type="SUPFAM" id="SSF57501">
    <property type="entry name" value="Cystine-knot cytokines"/>
    <property type="match status" value="1"/>
</dbReference>
<dbReference type="Proteomes" id="UP001497525">
    <property type="component" value="Unassembled WGS sequence"/>
</dbReference>
<keyword evidence="5 7" id="KW-0732">Signal</keyword>
<gene>
    <name evidence="8" type="ORF">CDAUBV1_LOCUS13454</name>
</gene>
<keyword evidence="4" id="KW-0964">Secreted</keyword>
<evidence type="ECO:0000256" key="6">
    <source>
        <dbReference type="SAM" id="MobiDB-lite"/>
    </source>
</evidence>
<keyword evidence="3" id="KW-0217">Developmental protein</keyword>
<dbReference type="PANTHER" id="PTHR10494:SF6">
    <property type="entry name" value="NOGGIN"/>
    <property type="match status" value="1"/>
</dbReference>
<dbReference type="Gene3D" id="1.10.287.520">
    <property type="entry name" value="Helix hairpin bin"/>
    <property type="match status" value="1"/>
</dbReference>
<dbReference type="InterPro" id="IPR029034">
    <property type="entry name" value="Cystine-knot_cytokine"/>
</dbReference>
<name>A0AAV2TQY5_CALDB</name>
<feature type="chain" id="PRO_5043999486" description="Noggin" evidence="7">
    <location>
        <begin position="29"/>
        <end position="472"/>
    </location>
</feature>
<dbReference type="GO" id="GO:0005615">
    <property type="term" value="C:extracellular space"/>
    <property type="evidence" value="ECO:0007669"/>
    <property type="project" value="TreeGrafter"/>
</dbReference>
<evidence type="ECO:0000313" key="9">
    <source>
        <dbReference type="Proteomes" id="UP001497525"/>
    </source>
</evidence>
<comment type="caution">
    <text evidence="8">The sequence shown here is derived from an EMBL/GenBank/DDBJ whole genome shotgun (WGS) entry which is preliminary data.</text>
</comment>
<evidence type="ECO:0000256" key="1">
    <source>
        <dbReference type="ARBA" id="ARBA00004613"/>
    </source>
</evidence>
<evidence type="ECO:0000256" key="5">
    <source>
        <dbReference type="ARBA" id="ARBA00022729"/>
    </source>
</evidence>
<dbReference type="GO" id="GO:0030514">
    <property type="term" value="P:negative regulation of BMP signaling pathway"/>
    <property type="evidence" value="ECO:0007669"/>
    <property type="project" value="InterPro"/>
</dbReference>
<reference evidence="8" key="1">
    <citation type="submission" date="2024-06" db="EMBL/GenBank/DDBJ databases">
        <authorList>
            <person name="Liu X."/>
            <person name="Lenzi L."/>
            <person name="Haldenby T S."/>
            <person name="Uol C."/>
        </authorList>
    </citation>
    <scope>NUCLEOTIDE SEQUENCE</scope>
</reference>
<dbReference type="AlphaFoldDB" id="A0AAV2TQY5"/>
<feature type="signal peptide" evidence="7">
    <location>
        <begin position="1"/>
        <end position="28"/>
    </location>
</feature>
<evidence type="ECO:0000256" key="2">
    <source>
        <dbReference type="ARBA" id="ARBA00007480"/>
    </source>
</evidence>
<sequence>MTFCSARCIGIFLFLCFVPFGLLVSVEAYTKIKSRYGFSQRSPPTDVAYGHGQINIQMSKIPPPLRPSLSSREGDSRASSNHMEPNKTDYPQLNIGGLGLASTAQSHISLGSLSSSLKSVSAPMGIAMSRPSQQEISEKQRGEHETVKVVWPDHHYDSDNPRVSVQVMGQSIDPQVVNHLNPDVSPSKARKLRRILAGSLDREWTSETPPRILRQRGLSGSIGKGTDGNSDYVDTKLVQEANNLNFTFRQDSGDQIVLPEMHIQLFRNWLIDKATCEMDFIWEDLGPLFWPRWIRRGVCVNRQSHSCSWPPGMKCRPSGSRALQLLHWKCEDAAQIQTRKRAAEQRNRRRTVSNTFQSMFYDMKPVQSQNGAHKSLPRLSMRDTETTISLSKLQPYSPHSSREFPLSNDWSDSDVRQIHGGEVTMTRVSREEKKKRRARRLIKRLSVTANGYHCYWQVQKYLISDRCACLCS</sequence>
<accession>A0AAV2TQY5</accession>
<dbReference type="InterPro" id="IPR008717">
    <property type="entry name" value="Noggin"/>
</dbReference>
<dbReference type="EMBL" id="CAXLJL010000512">
    <property type="protein sequence ID" value="CAL5138634.1"/>
    <property type="molecule type" value="Genomic_DNA"/>
</dbReference>
<dbReference type="Pfam" id="PF05806">
    <property type="entry name" value="Noggin"/>
    <property type="match status" value="1"/>
</dbReference>
<evidence type="ECO:0000256" key="4">
    <source>
        <dbReference type="ARBA" id="ARBA00022525"/>
    </source>
</evidence>
<dbReference type="Gene3D" id="2.10.90.10">
    <property type="entry name" value="Cystine-knot cytokines"/>
    <property type="match status" value="1"/>
</dbReference>
<feature type="region of interest" description="Disordered" evidence="6">
    <location>
        <begin position="57"/>
        <end position="91"/>
    </location>
</feature>
<evidence type="ECO:0008006" key="10">
    <source>
        <dbReference type="Google" id="ProtNLM"/>
    </source>
</evidence>
<evidence type="ECO:0000256" key="7">
    <source>
        <dbReference type="SAM" id="SignalP"/>
    </source>
</evidence>
<protein>
    <recommendedName>
        <fullName evidence="10">Noggin</fullName>
    </recommendedName>
</protein>
<evidence type="ECO:0000313" key="8">
    <source>
        <dbReference type="EMBL" id="CAL5138634.1"/>
    </source>
</evidence>
<proteinExistence type="inferred from homology"/>
<comment type="similarity">
    <text evidence="2">Belongs to the noggin family.</text>
</comment>
<organism evidence="8 9">
    <name type="scientific">Calicophoron daubneyi</name>
    <name type="common">Rumen fluke</name>
    <name type="synonym">Paramphistomum daubneyi</name>
    <dbReference type="NCBI Taxonomy" id="300641"/>
    <lineage>
        <taxon>Eukaryota</taxon>
        <taxon>Metazoa</taxon>
        <taxon>Spiralia</taxon>
        <taxon>Lophotrochozoa</taxon>
        <taxon>Platyhelminthes</taxon>
        <taxon>Trematoda</taxon>
        <taxon>Digenea</taxon>
        <taxon>Plagiorchiida</taxon>
        <taxon>Pronocephalata</taxon>
        <taxon>Paramphistomoidea</taxon>
        <taxon>Paramphistomidae</taxon>
        <taxon>Calicophoron</taxon>
    </lineage>
</organism>
<dbReference type="PANTHER" id="PTHR10494">
    <property type="entry name" value="BONE MORPHOGENETIC PROTEIN INHIBITOR, NOGGIN"/>
    <property type="match status" value="1"/>
</dbReference>
<comment type="subcellular location">
    <subcellularLocation>
        <location evidence="1">Secreted</location>
    </subcellularLocation>
</comment>